<dbReference type="InParanoid" id="A0A0G4GKH5"/>
<name>A0A0G4GKH5_VITBC</name>
<feature type="compositionally biased region" description="Low complexity" evidence="1">
    <location>
        <begin position="1505"/>
        <end position="1515"/>
    </location>
</feature>
<feature type="compositionally biased region" description="Low complexity" evidence="1">
    <location>
        <begin position="1251"/>
        <end position="1260"/>
    </location>
</feature>
<evidence type="ECO:0000313" key="3">
    <source>
        <dbReference type="Proteomes" id="UP000041254"/>
    </source>
</evidence>
<feature type="region of interest" description="Disordered" evidence="1">
    <location>
        <begin position="1674"/>
        <end position="1720"/>
    </location>
</feature>
<dbReference type="Gene3D" id="3.30.40.10">
    <property type="entry name" value="Zinc/RING finger domain, C3HC4 (zinc finger)"/>
    <property type="match status" value="1"/>
</dbReference>
<evidence type="ECO:0000313" key="2">
    <source>
        <dbReference type="EMBL" id="CEM30496.1"/>
    </source>
</evidence>
<feature type="compositionally biased region" description="Pro residues" evidence="1">
    <location>
        <begin position="480"/>
        <end position="492"/>
    </location>
</feature>
<feature type="compositionally biased region" description="Polar residues" evidence="1">
    <location>
        <begin position="1385"/>
        <end position="1412"/>
    </location>
</feature>
<dbReference type="SUPFAM" id="SSF48371">
    <property type="entry name" value="ARM repeat"/>
    <property type="match status" value="1"/>
</dbReference>
<dbReference type="Proteomes" id="UP000041254">
    <property type="component" value="Unassembled WGS sequence"/>
</dbReference>
<feature type="compositionally biased region" description="Basic residues" evidence="1">
    <location>
        <begin position="1106"/>
        <end position="1118"/>
    </location>
</feature>
<feature type="region of interest" description="Disordered" evidence="1">
    <location>
        <begin position="1088"/>
        <end position="1655"/>
    </location>
</feature>
<sequence>MRKGSREPQLLSQSDTDLLAADLLSADPTTFTAAARQVANACVKERLNKKEKQRLAARLLKDKDGLRRILLRLVNDRYRETQLAAADLLLFIVTENLINPAIAALQSCQLVDVAGVIVDVVTWREPTAASRGYGPDESLYVKHVVKADAAVDVVTYLRLLFLASVLQDLQAAAPREGARLRDSVLANHETTIKQCLKVIRTDTHGSVSPTAYSVVKSLLQPFTTPSPSSPDEDLTPIPLQLSLPLFTLLVEHLGGATYACRGMAVGAGSAFVSLRQKDVRRLLEQHLYPHVEPLLGIVSSAEGGMLAMAAATLGAIMMGVLRLSQQRDFPTHFSLSSCRLLLDNPSLIIKAVKAANALPDQDIELPPCTYSTMLTCLKIPARFAIDSGDIGPGHRWMIKCGHELVTDRKATTNPFVDQIVQCEAVQQLRGRRDLSADVSSFIDSLPKTATVCSSSAATDRSHCPTKRKTAAHTRPASSGAPPPPCSPSPQPSSPVGLDAMVGGLLSDDIETFTAAARGIVGGAVTDASAKRLVVRFEKEGELFLRVLMRLVDDSNRECQLATADLLVVLCTHGFLEHMAPSNRVSAVQRIFEIATWKGLEDLSTEGGGEGGDLGGKVHSIIAHAIVEASSPNEPLLRPIDVVTYVRVHLIRSALEAATALEAAGGPQLRASLLQTPQTTLRQAMEVIRGCRHASLANETVVMLKKLFVPSPVGPSFQLVLEFYSICVESLKQLTDDQTERTSRFLVPLMFAADYLRDSPRLGIVEEWPAIRAALNTHIYAHMDGLVDLIAASDPASPLCCAAIPTSGIFIRIALVLCMRKKTGGSLQLGDFDKYIEQPGAVKILAAAPPPMQPLRSLVLDATLRDRVANTLDMDYRAHEDPRNSLACCITTALVIPAMALIDGGEAGILIESQFVSSLTLIFERAERIDMQLLVLCMTCVKTLSQRDRKVSKGGCWGLTGLAQAICDMLLKDAQGQLLLGSVFDDCDRATAVEILKGIVSYGKSQVAKGTPNPIVGEIVQFESAKAIRKRTSGIEVSQQVFGFFNSLAQQHQNATKAKPETTISAAQLAAQEAKAKRMQDALLAEERHEKEAKEKEDQKANQGKSKGTKGKGKGKKNKGGKEQQAAAGGDEAGPSDALIEPSVPSTAASTSRVSAAEEVEASQSEPSSSIADTSGVPFVSSVSAAARSDRPGDGGDAAKSAAGGSEADGSDDEDGDAMLLNSAFGRHARQQLSEGKKKAQAKHTTKPTPTPTSQPSQPSRPSLPPALKTNQTGRPAPAASDDRYRGGNAPIRMPAAIPLSSAQFPKGRFKMSPGNGGMAPPLPKRPSPLLSDDDSPSGSASPLPRPVGGRGAGRGLMTMFAHHPPRPPSIPLPRLPSAEELRNGPSLQRPTGQDDQQQPTRGERPSLSTAGPQMSRFFAHAPVGPAPPAAAADGGGLWADPFYDEADMYLPPPPAYPPPPPPHPSDFHPMGPPLPVSYNGGPQASGVPSHPFGNRQPFPYSPTPAAAAAAAAAAASYGGGGLSADQFHDDDSGGDDMYVPPPPPIFEYEEEEEEEEGYQPPSSSSAADPFAAVQMAGAMQGGNGGPSTGFGAVTGAAAASDSEQLVDQLCRQLEQTQQEAKQKDQEAKRRAREARRRAREVQEARQKEQEAKRNEEAMIRRLQEAEWTIAKMTAQQSSHYHHQPSSSSSSSAPPPPSTSFAQPHPSTHASTTQQQQHGGEDDPACVICFGEYGPVAVMYIPCRHMHICTKCYADRRRTWQQNIPRVMAENARRVEANRELIKNDKEPMAILPEGYLCEQCQTEVAFAGSVTEVAQWSTSPFVTGAS</sequence>
<feature type="compositionally biased region" description="Low complexity" evidence="1">
    <location>
        <begin position="1674"/>
        <end position="1691"/>
    </location>
</feature>
<evidence type="ECO:0000256" key="1">
    <source>
        <dbReference type="SAM" id="MobiDB-lite"/>
    </source>
</evidence>
<accession>A0A0G4GKH5</accession>
<feature type="region of interest" description="Disordered" evidence="1">
    <location>
        <begin position="456"/>
        <end position="493"/>
    </location>
</feature>
<feature type="compositionally biased region" description="Gly residues" evidence="1">
    <location>
        <begin position="1579"/>
        <end position="1588"/>
    </location>
</feature>
<dbReference type="EMBL" id="CDMY01000698">
    <property type="protein sequence ID" value="CEM30496.1"/>
    <property type="molecule type" value="Genomic_DNA"/>
</dbReference>
<gene>
    <name evidence="2" type="ORF">Vbra_18090</name>
</gene>
<organism evidence="2 3">
    <name type="scientific">Vitrella brassicaformis (strain CCMP3155)</name>
    <dbReference type="NCBI Taxonomy" id="1169540"/>
    <lineage>
        <taxon>Eukaryota</taxon>
        <taxon>Sar</taxon>
        <taxon>Alveolata</taxon>
        <taxon>Colpodellida</taxon>
        <taxon>Vitrellaceae</taxon>
        <taxon>Vitrella</taxon>
    </lineage>
</organism>
<feature type="compositionally biased region" description="Low complexity" evidence="1">
    <location>
        <begin position="1140"/>
        <end position="1169"/>
    </location>
</feature>
<dbReference type="VEuPathDB" id="CryptoDB:Vbra_18090"/>
<feature type="compositionally biased region" description="Low complexity" evidence="1">
    <location>
        <begin position="1197"/>
        <end position="1207"/>
    </location>
</feature>
<feature type="compositionally biased region" description="Low complexity" evidence="1">
    <location>
        <begin position="1589"/>
        <end position="1599"/>
    </location>
</feature>
<proteinExistence type="predicted"/>
<dbReference type="PhylomeDB" id="A0A0G4GKH5"/>
<feature type="compositionally biased region" description="Basic and acidic residues" evidence="1">
    <location>
        <begin position="1088"/>
        <end position="1099"/>
    </location>
</feature>
<feature type="compositionally biased region" description="Pro residues" evidence="1">
    <location>
        <begin position="1450"/>
        <end position="1475"/>
    </location>
</feature>
<reference evidence="2 3" key="1">
    <citation type="submission" date="2014-11" db="EMBL/GenBank/DDBJ databases">
        <authorList>
            <person name="Zhu J."/>
            <person name="Qi W."/>
            <person name="Song R."/>
        </authorList>
    </citation>
    <scope>NUCLEOTIDE SEQUENCE [LARGE SCALE GENOMIC DNA]</scope>
</reference>
<feature type="compositionally biased region" description="Acidic residues" evidence="1">
    <location>
        <begin position="1547"/>
        <end position="1557"/>
    </location>
</feature>
<feature type="compositionally biased region" description="Basic and acidic residues" evidence="1">
    <location>
        <begin position="1639"/>
        <end position="1655"/>
    </location>
</feature>
<dbReference type="InterPro" id="IPR016024">
    <property type="entry name" value="ARM-type_fold"/>
</dbReference>
<feature type="compositionally biased region" description="Low complexity" evidence="1">
    <location>
        <begin position="1558"/>
        <end position="1578"/>
    </location>
</feature>
<feature type="compositionally biased region" description="Basic residues" evidence="1">
    <location>
        <begin position="1629"/>
        <end position="1638"/>
    </location>
</feature>
<dbReference type="InterPro" id="IPR013083">
    <property type="entry name" value="Znf_RING/FYVE/PHD"/>
</dbReference>
<protein>
    <submittedName>
        <fullName evidence="2">Uncharacterized protein</fullName>
    </submittedName>
</protein>
<feature type="compositionally biased region" description="Low complexity" evidence="1">
    <location>
        <begin position="1698"/>
        <end position="1716"/>
    </location>
</feature>
<keyword evidence="3" id="KW-1185">Reference proteome</keyword>